<keyword evidence="8" id="KW-1015">Disulfide bond</keyword>
<evidence type="ECO:0000256" key="9">
    <source>
        <dbReference type="ARBA" id="ARBA00023277"/>
    </source>
</evidence>
<dbReference type="VEuPathDB" id="VectorBase:PPAPM1_006059"/>
<evidence type="ECO:0000313" key="15">
    <source>
        <dbReference type="Proteomes" id="UP000092462"/>
    </source>
</evidence>
<evidence type="ECO:0000256" key="3">
    <source>
        <dbReference type="ARBA" id="ARBA00012729"/>
    </source>
</evidence>
<dbReference type="GO" id="GO:0006032">
    <property type="term" value="P:chitin catabolic process"/>
    <property type="evidence" value="ECO:0007669"/>
    <property type="project" value="UniProtKB-KW"/>
</dbReference>
<dbReference type="PROSITE" id="PS51910">
    <property type="entry name" value="GH18_2"/>
    <property type="match status" value="1"/>
</dbReference>
<evidence type="ECO:0000256" key="2">
    <source>
        <dbReference type="ARBA" id="ARBA00009121"/>
    </source>
</evidence>
<reference evidence="14" key="1">
    <citation type="submission" date="2022-08" db="UniProtKB">
        <authorList>
            <consortium name="EnsemblMetazoa"/>
        </authorList>
    </citation>
    <scope>IDENTIFICATION</scope>
    <source>
        <strain evidence="14">Israel</strain>
    </source>
</reference>
<dbReference type="PROSITE" id="PS01095">
    <property type="entry name" value="GH18_1"/>
    <property type="match status" value="1"/>
</dbReference>
<name>A0A1B0DN92_PHLPP</name>
<keyword evidence="7" id="KW-0146">Chitin degradation</keyword>
<dbReference type="SUPFAM" id="SSF54556">
    <property type="entry name" value="Chitinase insertion domain"/>
    <property type="match status" value="1"/>
</dbReference>
<comment type="similarity">
    <text evidence="2">Belongs to the glycosyl hydrolase 18 family. Chitinase class II subfamily.</text>
</comment>
<evidence type="ECO:0000256" key="1">
    <source>
        <dbReference type="ARBA" id="ARBA00000822"/>
    </source>
</evidence>
<dbReference type="InterPro" id="IPR017853">
    <property type="entry name" value="GH"/>
</dbReference>
<feature type="domain" description="GH18" evidence="13">
    <location>
        <begin position="22"/>
        <end position="392"/>
    </location>
</feature>
<keyword evidence="4" id="KW-0147">Chitin-binding</keyword>
<dbReference type="GO" id="GO:0008061">
    <property type="term" value="F:chitin binding"/>
    <property type="evidence" value="ECO:0007669"/>
    <property type="project" value="UniProtKB-KW"/>
</dbReference>
<dbReference type="SUPFAM" id="SSF51445">
    <property type="entry name" value="(Trans)glycosidases"/>
    <property type="match status" value="1"/>
</dbReference>
<evidence type="ECO:0000256" key="6">
    <source>
        <dbReference type="ARBA" id="ARBA00022801"/>
    </source>
</evidence>
<sequence>MKLFLIICATFATILASPEEEKKIFCTHGKWHFYFKGNSQFGIDQVDPFLCTHFVYSFFGIDPNGTIAIRDKYLDLEENYGLGNLRKVSKLKEINPKLKTLASVGGWTEGSAAFSEVANDPEKRKKFARDALDFLQKYNFDGLDLDWEYPRQREGSRETDREAFTLLVKDLHRLLHPRGLLLTALVSSVEPIAEGSYEIPQITRYLDFIKLKTLDMHGAWDAIIGFNSPLYERSGEEGVDKYLNANAAVSFWLKSGVPSEKLILGVPLFGRGFKMVSEDQNTAGSPHAGPSDPGPHTTDPGIMGYNELCEKRLTENWKDHWSEEQLVPYTTWKDQWIGYDNEESVSIKARYVRKYKLGGIMAGAIEMDDFKGFCGRGTFPLLKEINRTLKEKSPNEAQMLKKFCMNAITWN</sequence>
<proteinExistence type="inferred from homology"/>
<dbReference type="CDD" id="cd02872">
    <property type="entry name" value="GH18_chitolectin_chitotriosidase"/>
    <property type="match status" value="1"/>
</dbReference>
<evidence type="ECO:0000256" key="8">
    <source>
        <dbReference type="ARBA" id="ARBA00023157"/>
    </source>
</evidence>
<dbReference type="VEuPathDB" id="VectorBase:PPAI009937"/>
<keyword evidence="15" id="KW-1185">Reference proteome</keyword>
<dbReference type="EMBL" id="AJVK01007445">
    <property type="status" value="NOT_ANNOTATED_CDS"/>
    <property type="molecule type" value="Genomic_DNA"/>
</dbReference>
<accession>A0A1B0DN92</accession>
<dbReference type="InterPro" id="IPR050314">
    <property type="entry name" value="Glycosyl_Hydrlase_18"/>
</dbReference>
<comment type="catalytic activity">
    <reaction evidence="1">
        <text>Random endo-hydrolysis of N-acetyl-beta-D-glucosaminide (1-&gt;4)-beta-linkages in chitin and chitodextrins.</text>
        <dbReference type="EC" id="3.2.1.14"/>
    </reaction>
</comment>
<keyword evidence="6 12" id="KW-0378">Hydrolase</keyword>
<dbReference type="FunFam" id="3.10.50.10:FF:000004">
    <property type="entry name" value="Chitinase 5"/>
    <property type="match status" value="1"/>
</dbReference>
<keyword evidence="10 12" id="KW-0326">Glycosidase</keyword>
<keyword evidence="5" id="KW-0732">Signal</keyword>
<dbReference type="GO" id="GO:0008843">
    <property type="term" value="F:endochitinase activity"/>
    <property type="evidence" value="ECO:0007669"/>
    <property type="project" value="UniProtKB-EC"/>
</dbReference>
<dbReference type="Gene3D" id="3.20.20.80">
    <property type="entry name" value="Glycosidases"/>
    <property type="match status" value="1"/>
</dbReference>
<protein>
    <recommendedName>
        <fullName evidence="3">chitinase</fullName>
        <ecNumber evidence="3">3.2.1.14</ecNumber>
    </recommendedName>
</protein>
<evidence type="ECO:0000259" key="13">
    <source>
        <dbReference type="PROSITE" id="PS51910"/>
    </source>
</evidence>
<dbReference type="PANTHER" id="PTHR11177:SF360">
    <property type="entry name" value="CHITINASE 4-RELATED"/>
    <property type="match status" value="1"/>
</dbReference>
<evidence type="ECO:0000256" key="5">
    <source>
        <dbReference type="ARBA" id="ARBA00022729"/>
    </source>
</evidence>
<evidence type="ECO:0000256" key="7">
    <source>
        <dbReference type="ARBA" id="ARBA00023024"/>
    </source>
</evidence>
<dbReference type="AlphaFoldDB" id="A0A1B0DN92"/>
<dbReference type="GO" id="GO:0005576">
    <property type="term" value="C:extracellular region"/>
    <property type="evidence" value="ECO:0007669"/>
    <property type="project" value="TreeGrafter"/>
</dbReference>
<dbReference type="GO" id="GO:0000272">
    <property type="term" value="P:polysaccharide catabolic process"/>
    <property type="evidence" value="ECO:0007669"/>
    <property type="project" value="UniProtKB-KW"/>
</dbReference>
<dbReference type="EC" id="3.2.1.14" evidence="3"/>
<dbReference type="InterPro" id="IPR001223">
    <property type="entry name" value="Glyco_hydro18_cat"/>
</dbReference>
<dbReference type="Gene3D" id="3.10.50.10">
    <property type="match status" value="1"/>
</dbReference>
<evidence type="ECO:0000313" key="14">
    <source>
        <dbReference type="EnsemblMetazoa" id="PPAI009937-PA"/>
    </source>
</evidence>
<evidence type="ECO:0000256" key="11">
    <source>
        <dbReference type="ARBA" id="ARBA00023326"/>
    </source>
</evidence>
<dbReference type="PANTHER" id="PTHR11177">
    <property type="entry name" value="CHITINASE"/>
    <property type="match status" value="1"/>
</dbReference>
<dbReference type="InterPro" id="IPR011583">
    <property type="entry name" value="Chitinase_II/V-like_cat"/>
</dbReference>
<evidence type="ECO:0000256" key="10">
    <source>
        <dbReference type="ARBA" id="ARBA00023295"/>
    </source>
</evidence>
<keyword evidence="9" id="KW-0119">Carbohydrate metabolism</keyword>
<dbReference type="Pfam" id="PF00704">
    <property type="entry name" value="Glyco_hydro_18"/>
    <property type="match status" value="1"/>
</dbReference>
<dbReference type="InterPro" id="IPR001579">
    <property type="entry name" value="Glyco_hydro_18_chit_AS"/>
</dbReference>
<keyword evidence="11" id="KW-0624">Polysaccharide degradation</keyword>
<evidence type="ECO:0000256" key="12">
    <source>
        <dbReference type="RuleBase" id="RU000489"/>
    </source>
</evidence>
<dbReference type="SMART" id="SM00636">
    <property type="entry name" value="Glyco_18"/>
    <property type="match status" value="1"/>
</dbReference>
<organism evidence="14 15">
    <name type="scientific">Phlebotomus papatasi</name>
    <name type="common">Sandfly</name>
    <dbReference type="NCBI Taxonomy" id="29031"/>
    <lineage>
        <taxon>Eukaryota</taxon>
        <taxon>Metazoa</taxon>
        <taxon>Ecdysozoa</taxon>
        <taxon>Arthropoda</taxon>
        <taxon>Hexapoda</taxon>
        <taxon>Insecta</taxon>
        <taxon>Pterygota</taxon>
        <taxon>Neoptera</taxon>
        <taxon>Endopterygota</taxon>
        <taxon>Diptera</taxon>
        <taxon>Nematocera</taxon>
        <taxon>Psychodoidea</taxon>
        <taxon>Psychodidae</taxon>
        <taxon>Phlebotomus</taxon>
        <taxon>Phlebotomus</taxon>
    </lineage>
</organism>
<evidence type="ECO:0000256" key="4">
    <source>
        <dbReference type="ARBA" id="ARBA00022669"/>
    </source>
</evidence>
<dbReference type="InterPro" id="IPR029070">
    <property type="entry name" value="Chitinase_insertion_sf"/>
</dbReference>
<dbReference type="EnsemblMetazoa" id="PPAI009937-RA">
    <property type="protein sequence ID" value="PPAI009937-PA"/>
    <property type="gene ID" value="PPAI009937"/>
</dbReference>
<dbReference type="Proteomes" id="UP000092462">
    <property type="component" value="Unassembled WGS sequence"/>
</dbReference>